<evidence type="ECO:0000256" key="1">
    <source>
        <dbReference type="SAM" id="MobiDB-lite"/>
    </source>
</evidence>
<dbReference type="OrthoDB" id="2974646at2"/>
<dbReference type="AlphaFoldDB" id="A0A1G9X4H4"/>
<feature type="compositionally biased region" description="Basic residues" evidence="1">
    <location>
        <begin position="30"/>
        <end position="49"/>
    </location>
</feature>
<keyword evidence="4" id="KW-1185">Reference proteome</keyword>
<reference evidence="3 4" key="1">
    <citation type="submission" date="2016-10" db="EMBL/GenBank/DDBJ databases">
        <authorList>
            <person name="de Groot N.N."/>
        </authorList>
    </citation>
    <scope>NUCLEOTIDE SEQUENCE [LARGE SCALE GENOMIC DNA]</scope>
    <source>
        <strain evidence="3 4">CGMCC 1.3442</strain>
    </source>
</reference>
<keyword evidence="3" id="KW-0240">DNA-directed RNA polymerase</keyword>
<dbReference type="Pfam" id="PF11772">
    <property type="entry name" value="EpuA"/>
    <property type="match status" value="1"/>
</dbReference>
<dbReference type="EMBL" id="FNIG01000001">
    <property type="protein sequence ID" value="SDM91660.1"/>
    <property type="molecule type" value="Genomic_DNA"/>
</dbReference>
<feature type="transmembrane region" description="Helical" evidence="2">
    <location>
        <begin position="63"/>
        <end position="89"/>
    </location>
</feature>
<feature type="compositionally biased region" description="Basic and acidic residues" evidence="1">
    <location>
        <begin position="12"/>
        <end position="24"/>
    </location>
</feature>
<keyword evidence="2" id="KW-0812">Transmembrane</keyword>
<protein>
    <submittedName>
        <fullName evidence="3">DNA-directed RNA polymerase subunit beta</fullName>
    </submittedName>
</protein>
<evidence type="ECO:0000313" key="4">
    <source>
        <dbReference type="Proteomes" id="UP000199334"/>
    </source>
</evidence>
<keyword evidence="2" id="KW-1133">Transmembrane helix</keyword>
<evidence type="ECO:0000313" key="3">
    <source>
        <dbReference type="EMBL" id="SDM91660.1"/>
    </source>
</evidence>
<proteinExistence type="predicted"/>
<keyword evidence="3" id="KW-0804">Transcription</keyword>
<organism evidence="3 4">
    <name type="scientific">Tenuibacillus multivorans</name>
    <dbReference type="NCBI Taxonomy" id="237069"/>
    <lineage>
        <taxon>Bacteria</taxon>
        <taxon>Bacillati</taxon>
        <taxon>Bacillota</taxon>
        <taxon>Bacilli</taxon>
        <taxon>Bacillales</taxon>
        <taxon>Bacillaceae</taxon>
        <taxon>Tenuibacillus</taxon>
    </lineage>
</organism>
<evidence type="ECO:0000256" key="2">
    <source>
        <dbReference type="SAM" id="Phobius"/>
    </source>
</evidence>
<feature type="region of interest" description="Disordered" evidence="1">
    <location>
        <begin position="1"/>
        <end position="49"/>
    </location>
</feature>
<dbReference type="InterPro" id="IPR024596">
    <property type="entry name" value="RNApol_su_b/EpuA"/>
</dbReference>
<keyword evidence="2" id="KW-0472">Membrane</keyword>
<feature type="compositionally biased region" description="Polar residues" evidence="1">
    <location>
        <begin position="1"/>
        <end position="11"/>
    </location>
</feature>
<name>A0A1G9X4H4_9BACI</name>
<accession>A0A1G9X4H4</accession>
<dbReference type="STRING" id="237069.SAMN05216498_1011"/>
<gene>
    <name evidence="3" type="ORF">SAMN05216498_1011</name>
</gene>
<dbReference type="GO" id="GO:0000428">
    <property type="term" value="C:DNA-directed RNA polymerase complex"/>
    <property type="evidence" value="ECO:0007669"/>
    <property type="project" value="UniProtKB-KW"/>
</dbReference>
<dbReference type="Proteomes" id="UP000199334">
    <property type="component" value="Unassembled WGS sequence"/>
</dbReference>
<dbReference type="RefSeq" id="WP_093855501.1">
    <property type="nucleotide sequence ID" value="NZ_BJVZ01000010.1"/>
</dbReference>
<sequence>MTSEDQNNDTRVFNKGELKPKKAETTNLPTKRRQAKRQKQKERRKKREGKLGRIRGRIRYIPVWLRVILIILICMAAFFGGLSFGYAGIGEGEDPNTVLDLDFWQGMLEYMRGK</sequence>